<dbReference type="SUPFAM" id="SSF63418">
    <property type="entry name" value="MurE/MurF N-terminal domain"/>
    <property type="match status" value="1"/>
</dbReference>
<feature type="active site" description="Proton acceptor; specific for L-alanine" evidence="14">
    <location>
        <position position="711"/>
    </location>
</feature>
<keyword evidence="5" id="KW-0132">Cell division</keyword>
<evidence type="ECO:0000313" key="19">
    <source>
        <dbReference type="Proteomes" id="UP001403385"/>
    </source>
</evidence>
<dbReference type="InterPro" id="IPR000713">
    <property type="entry name" value="Mur_ligase_N"/>
</dbReference>
<dbReference type="Pfam" id="PF08245">
    <property type="entry name" value="Mur_ligase_M"/>
    <property type="match status" value="1"/>
</dbReference>
<evidence type="ECO:0000259" key="17">
    <source>
        <dbReference type="SMART" id="SM01005"/>
    </source>
</evidence>
<dbReference type="NCBIfam" id="TIGR01143">
    <property type="entry name" value="murF"/>
    <property type="match status" value="1"/>
</dbReference>
<dbReference type="InterPro" id="IPR005863">
    <property type="entry name" value="UDP-N-AcMur_synth"/>
</dbReference>
<dbReference type="InterPro" id="IPR011079">
    <property type="entry name" value="Ala_racemase_C"/>
</dbReference>
<comment type="function">
    <text evidence="14">Catalyzes the interconversion of L-alanine and D-alanine. May also act on other amino acids.</text>
</comment>
<comment type="cofactor">
    <cofactor evidence="2 14 15">
        <name>pyridoxal 5'-phosphate</name>
        <dbReference type="ChEBI" id="CHEBI:597326"/>
    </cofactor>
</comment>
<dbReference type="EC" id="5.1.1.1" evidence="14"/>
<dbReference type="GO" id="GO:0008360">
    <property type="term" value="P:regulation of cell shape"/>
    <property type="evidence" value="ECO:0007669"/>
    <property type="project" value="UniProtKB-KW"/>
</dbReference>
<proteinExistence type="inferred from homology"/>
<accession>A0AAW9S4B8</accession>
<keyword evidence="6" id="KW-0547">Nucleotide-binding</keyword>
<dbReference type="InterPro" id="IPR013221">
    <property type="entry name" value="Mur_ligase_cen"/>
</dbReference>
<dbReference type="GO" id="GO:0005524">
    <property type="term" value="F:ATP binding"/>
    <property type="evidence" value="ECO:0007669"/>
    <property type="project" value="UniProtKB-KW"/>
</dbReference>
<dbReference type="CDD" id="cd00430">
    <property type="entry name" value="PLPDE_III_AR"/>
    <property type="match status" value="1"/>
</dbReference>
<dbReference type="Pfam" id="PF01168">
    <property type="entry name" value="Ala_racemase_N"/>
    <property type="match status" value="1"/>
</dbReference>
<dbReference type="PANTHER" id="PTHR43024">
    <property type="entry name" value="UDP-N-ACETYLMURAMOYL-TRIPEPTIDE--D-ALANYL-D-ALANINE LIGASE"/>
    <property type="match status" value="1"/>
</dbReference>
<dbReference type="NCBIfam" id="TIGR00492">
    <property type="entry name" value="alr"/>
    <property type="match status" value="1"/>
</dbReference>
<gene>
    <name evidence="18" type="ORF">AAG747_01645</name>
</gene>
<keyword evidence="13" id="KW-0961">Cell wall biogenesis/degradation</keyword>
<dbReference type="InterPro" id="IPR009006">
    <property type="entry name" value="Ala_racemase/Decarboxylase_C"/>
</dbReference>
<evidence type="ECO:0000256" key="11">
    <source>
        <dbReference type="ARBA" id="ARBA00023235"/>
    </source>
</evidence>
<dbReference type="Proteomes" id="UP001403385">
    <property type="component" value="Unassembled WGS sequence"/>
</dbReference>
<evidence type="ECO:0000256" key="16">
    <source>
        <dbReference type="PIRSR" id="PIRSR600821-52"/>
    </source>
</evidence>
<keyword evidence="9" id="KW-0133">Cell shape</keyword>
<keyword evidence="3" id="KW-0963">Cytoplasm</keyword>
<dbReference type="InterPro" id="IPR035911">
    <property type="entry name" value="MurE/MurF_N"/>
</dbReference>
<dbReference type="GO" id="GO:0047480">
    <property type="term" value="F:UDP-N-acetylmuramoyl-tripeptide-D-alanyl-D-alanine ligase activity"/>
    <property type="evidence" value="ECO:0007669"/>
    <property type="project" value="InterPro"/>
</dbReference>
<dbReference type="RefSeq" id="WP_346819374.1">
    <property type="nucleotide sequence ID" value="NZ_JBDKWZ010000001.1"/>
</dbReference>
<evidence type="ECO:0000256" key="10">
    <source>
        <dbReference type="ARBA" id="ARBA00022984"/>
    </source>
</evidence>
<dbReference type="Gene3D" id="3.90.190.20">
    <property type="entry name" value="Mur ligase, C-terminal domain"/>
    <property type="match status" value="1"/>
</dbReference>
<keyword evidence="19" id="KW-1185">Reference proteome</keyword>
<dbReference type="Gene3D" id="3.40.1390.10">
    <property type="entry name" value="MurE/MurF, N-terminal domain"/>
    <property type="match status" value="1"/>
</dbReference>
<dbReference type="GO" id="GO:0008784">
    <property type="term" value="F:alanine racemase activity"/>
    <property type="evidence" value="ECO:0007669"/>
    <property type="project" value="UniProtKB-UniRule"/>
</dbReference>
<feature type="active site" description="Proton acceptor; specific for D-alanine" evidence="14">
    <location>
        <position position="480"/>
    </location>
</feature>
<dbReference type="PRINTS" id="PR00992">
    <property type="entry name" value="ALARACEMASE"/>
</dbReference>
<dbReference type="InterPro" id="IPR001608">
    <property type="entry name" value="Ala_racemase_N"/>
</dbReference>
<dbReference type="Gene3D" id="2.40.37.10">
    <property type="entry name" value="Lyase, Ornithine Decarboxylase, Chain A, domain 1"/>
    <property type="match status" value="1"/>
</dbReference>
<dbReference type="GO" id="GO:0030632">
    <property type="term" value="P:D-alanine biosynthetic process"/>
    <property type="evidence" value="ECO:0007669"/>
    <property type="project" value="UniProtKB-UniRule"/>
</dbReference>
<dbReference type="SUPFAM" id="SSF53623">
    <property type="entry name" value="MurD-like peptide ligases, catalytic domain"/>
    <property type="match status" value="1"/>
</dbReference>
<evidence type="ECO:0000256" key="15">
    <source>
        <dbReference type="PIRSR" id="PIRSR600821-50"/>
    </source>
</evidence>
<dbReference type="InterPro" id="IPR029066">
    <property type="entry name" value="PLP-binding_barrel"/>
</dbReference>
<evidence type="ECO:0000256" key="6">
    <source>
        <dbReference type="ARBA" id="ARBA00022741"/>
    </source>
</evidence>
<feature type="modified residue" description="N6-(pyridoxal phosphate)lysine" evidence="14 15">
    <location>
        <position position="480"/>
    </location>
</feature>
<feature type="domain" description="Alanine racemase C-terminal" evidence="17">
    <location>
        <begin position="690"/>
        <end position="815"/>
    </location>
</feature>
<evidence type="ECO:0000256" key="7">
    <source>
        <dbReference type="ARBA" id="ARBA00022840"/>
    </source>
</evidence>
<name>A0AAW9S4B8_9BACT</name>
<keyword evidence="11 14" id="KW-0413">Isomerase</keyword>
<keyword evidence="8 14" id="KW-0663">Pyridoxal phosphate</keyword>
<evidence type="ECO:0000256" key="13">
    <source>
        <dbReference type="ARBA" id="ARBA00023316"/>
    </source>
</evidence>
<dbReference type="SMART" id="SM01005">
    <property type="entry name" value="Ala_racemase_C"/>
    <property type="match status" value="1"/>
</dbReference>
<dbReference type="SUPFAM" id="SSF53244">
    <property type="entry name" value="MurD-like peptide ligases, peptide-binding domain"/>
    <property type="match status" value="1"/>
</dbReference>
<dbReference type="Pfam" id="PF01225">
    <property type="entry name" value="Mur_ligase"/>
    <property type="match status" value="1"/>
</dbReference>
<evidence type="ECO:0000256" key="12">
    <source>
        <dbReference type="ARBA" id="ARBA00023306"/>
    </source>
</evidence>
<dbReference type="PANTHER" id="PTHR43024:SF1">
    <property type="entry name" value="UDP-N-ACETYLMURAMOYL-TRIPEPTIDE--D-ALANYL-D-ALANINE LIGASE"/>
    <property type="match status" value="1"/>
</dbReference>
<dbReference type="SUPFAM" id="SSF50621">
    <property type="entry name" value="Alanine racemase C-terminal domain-like"/>
    <property type="match status" value="1"/>
</dbReference>
<evidence type="ECO:0000256" key="4">
    <source>
        <dbReference type="ARBA" id="ARBA00022598"/>
    </source>
</evidence>
<keyword evidence="12" id="KW-0131">Cell cycle</keyword>
<dbReference type="SUPFAM" id="SSF51419">
    <property type="entry name" value="PLP-binding barrel"/>
    <property type="match status" value="1"/>
</dbReference>
<dbReference type="FunFam" id="3.20.20.10:FF:000002">
    <property type="entry name" value="Alanine racemase"/>
    <property type="match status" value="1"/>
</dbReference>
<dbReference type="EMBL" id="JBDKWZ010000001">
    <property type="protein sequence ID" value="MEN7546590.1"/>
    <property type="molecule type" value="Genomic_DNA"/>
</dbReference>
<evidence type="ECO:0000256" key="3">
    <source>
        <dbReference type="ARBA" id="ARBA00022490"/>
    </source>
</evidence>
<comment type="pathway">
    <text evidence="14">Amino-acid biosynthesis; D-alanine biosynthesis; D-alanine from L-alanine: step 1/1.</text>
</comment>
<dbReference type="InterPro" id="IPR036565">
    <property type="entry name" value="Mur-like_cat_sf"/>
</dbReference>
<dbReference type="GO" id="GO:0030170">
    <property type="term" value="F:pyridoxal phosphate binding"/>
    <property type="evidence" value="ECO:0007669"/>
    <property type="project" value="UniProtKB-UniRule"/>
</dbReference>
<comment type="caution">
    <text evidence="18">The sequence shown here is derived from an EMBL/GenBank/DDBJ whole genome shotgun (WGS) entry which is preliminary data.</text>
</comment>
<dbReference type="InterPro" id="IPR051046">
    <property type="entry name" value="MurCDEF_CellWall_CoF430Synth"/>
</dbReference>
<dbReference type="NCBIfam" id="NF008897">
    <property type="entry name" value="PRK11930.1"/>
    <property type="match status" value="1"/>
</dbReference>
<evidence type="ECO:0000256" key="5">
    <source>
        <dbReference type="ARBA" id="ARBA00022618"/>
    </source>
</evidence>
<sequence>MFPLQTDFNEAFWQCEHILIDSRKLISGEGTVFFAIYGERHDGHHYIKDLYERGVRRFVVEKDLSEEIHQLPGIQCCRVKSSVKALQEFVAYKRARFSLPVIGITGSNGKTIVKEWLYSLLEDDFSIVKSPKSYNSQVGVPLSVWELNQQHNLGIFEAGISRVGEMEHLQKMIQPTIGIFTNIGPAHAEGFSSQEQKIKEKLSLFTACQVLVYCKDHRAIDEQAQKLPCKKLTWGQAEEADIHFQLFSKDTWKSKVKIVWQEQSFEVELPFSDRASVENILHCIAVYSYLGMPLDDLEKRLQRLRLPKMRLEIKEGINNCVLIDDAYNNDLAGLSVALSFLDQHSEFRKKTLILSDMLEAGGNERKQCQAIQNLLSQKGLHKFIGIGRKLLAHQDVFQFSEQAFYPSTQDFLAQFQPERFQKEAVLIKGARRFNFERVSAALVQKVHGTRLEVNLDAIEANLNFYKSLLHADTKVMVMVKAFAYGSGSYEVASLLQYHRVDYLAVAYADEGVYLRQKGIRLPVMVMNPATETFDKLLAYNLEPEIYNLHLLESYAGYVKHSRKNRKSPVAKVHIKFDTGMHRLGFEEKDFETLARQLHQYKNTLKVVSAFSHLAGADDEMHNAFSKQQIETFNTLSHRLEKALGYSFIKHICNSAGITRFPEAQLDMVRLGIGLYGVDVNNLYQQQLQCVGTLKTSISQIKEIAKGETIGYGRAGLASSPLRIATIAIGYADGFDRRFSRGTGEVFIRGKLAPVIGNVCMDMTMVDISHIPEAEEGDEVIVFGEQPTISTLAKAIGTIPFEILTNVNGRVKRVFFTE</sequence>
<evidence type="ECO:0000256" key="2">
    <source>
        <dbReference type="ARBA" id="ARBA00001933"/>
    </source>
</evidence>
<dbReference type="InterPro" id="IPR036615">
    <property type="entry name" value="Mur_ligase_C_dom_sf"/>
</dbReference>
<evidence type="ECO:0000256" key="14">
    <source>
        <dbReference type="HAMAP-Rule" id="MF_01201"/>
    </source>
</evidence>
<dbReference type="GO" id="GO:0051301">
    <property type="term" value="P:cell division"/>
    <property type="evidence" value="ECO:0007669"/>
    <property type="project" value="UniProtKB-KW"/>
</dbReference>
<protein>
    <recommendedName>
        <fullName evidence="14">Alanine racemase</fullName>
        <ecNumber evidence="14">5.1.1.1</ecNumber>
    </recommendedName>
</protein>
<evidence type="ECO:0000313" key="18">
    <source>
        <dbReference type="EMBL" id="MEN7546590.1"/>
    </source>
</evidence>
<keyword evidence="10" id="KW-0573">Peptidoglycan synthesis</keyword>
<organism evidence="18 19">
    <name type="scientific">Rapidithrix thailandica</name>
    <dbReference type="NCBI Taxonomy" id="413964"/>
    <lineage>
        <taxon>Bacteria</taxon>
        <taxon>Pseudomonadati</taxon>
        <taxon>Bacteroidota</taxon>
        <taxon>Cytophagia</taxon>
        <taxon>Cytophagales</taxon>
        <taxon>Flammeovirgaceae</taxon>
        <taxon>Rapidithrix</taxon>
    </lineage>
</organism>
<dbReference type="GO" id="GO:0009252">
    <property type="term" value="P:peptidoglycan biosynthetic process"/>
    <property type="evidence" value="ECO:0007669"/>
    <property type="project" value="UniProtKB-KW"/>
</dbReference>
<dbReference type="Gene3D" id="3.40.1190.10">
    <property type="entry name" value="Mur-like, catalytic domain"/>
    <property type="match status" value="1"/>
</dbReference>
<feature type="binding site" evidence="14 16">
    <location>
        <position position="760"/>
    </location>
    <ligand>
        <name>substrate</name>
    </ligand>
</feature>
<dbReference type="HAMAP" id="MF_01201">
    <property type="entry name" value="Ala_racemase"/>
    <property type="match status" value="1"/>
</dbReference>
<reference evidence="18 19" key="1">
    <citation type="submission" date="2024-04" db="EMBL/GenBank/DDBJ databases">
        <title>Novel genus in family Flammeovirgaceae.</title>
        <authorList>
            <person name="Nguyen T.H."/>
            <person name="Vuong T.Q."/>
            <person name="Le H."/>
            <person name="Kim S.-G."/>
        </authorList>
    </citation>
    <scope>NUCLEOTIDE SEQUENCE [LARGE SCALE GENOMIC DNA]</scope>
    <source>
        <strain evidence="18 19">JCM 23209</strain>
    </source>
</reference>
<dbReference type="Pfam" id="PF00842">
    <property type="entry name" value="Ala_racemase_C"/>
    <property type="match status" value="1"/>
</dbReference>
<feature type="binding site" evidence="14 16">
    <location>
        <position position="582"/>
    </location>
    <ligand>
        <name>substrate</name>
    </ligand>
</feature>
<dbReference type="AlphaFoldDB" id="A0AAW9S4B8"/>
<dbReference type="InterPro" id="IPR000821">
    <property type="entry name" value="Ala_racemase"/>
</dbReference>
<comment type="similarity">
    <text evidence="14">Belongs to the alanine racemase family.</text>
</comment>
<keyword evidence="4 18" id="KW-0436">Ligase</keyword>
<evidence type="ECO:0000256" key="9">
    <source>
        <dbReference type="ARBA" id="ARBA00022960"/>
    </source>
</evidence>
<comment type="catalytic activity">
    <reaction evidence="1 14">
        <text>L-alanine = D-alanine</text>
        <dbReference type="Rhea" id="RHEA:20249"/>
        <dbReference type="ChEBI" id="CHEBI:57416"/>
        <dbReference type="ChEBI" id="CHEBI:57972"/>
        <dbReference type="EC" id="5.1.1.1"/>
    </reaction>
</comment>
<dbReference type="GO" id="GO:0071555">
    <property type="term" value="P:cell wall organization"/>
    <property type="evidence" value="ECO:0007669"/>
    <property type="project" value="UniProtKB-KW"/>
</dbReference>
<keyword evidence="7" id="KW-0067">ATP-binding</keyword>
<evidence type="ECO:0000256" key="1">
    <source>
        <dbReference type="ARBA" id="ARBA00000316"/>
    </source>
</evidence>
<dbReference type="Gene3D" id="3.20.20.10">
    <property type="entry name" value="Alanine racemase"/>
    <property type="match status" value="1"/>
</dbReference>
<evidence type="ECO:0000256" key="8">
    <source>
        <dbReference type="ARBA" id="ARBA00022898"/>
    </source>
</evidence>